<evidence type="ECO:0000256" key="10">
    <source>
        <dbReference type="ARBA" id="ARBA00023139"/>
    </source>
</evidence>
<evidence type="ECO:0000256" key="8">
    <source>
        <dbReference type="ARBA" id="ARBA00022729"/>
    </source>
</evidence>
<evidence type="ECO:0000256" key="3">
    <source>
        <dbReference type="ARBA" id="ARBA00008725"/>
    </source>
</evidence>
<keyword evidence="11 12" id="KW-0449">Lipoprotein</keyword>
<keyword evidence="5 12" id="KW-0813">Transport</keyword>
<reference evidence="14 15" key="1">
    <citation type="journal article" date="2015" name="Genome Announc.">
        <title>Expanding the biotechnology potential of lactobacilli through comparative genomics of 213 strains and associated genera.</title>
        <authorList>
            <person name="Sun Z."/>
            <person name="Harris H.M."/>
            <person name="McCann A."/>
            <person name="Guo C."/>
            <person name="Argimon S."/>
            <person name="Zhang W."/>
            <person name="Yang X."/>
            <person name="Jeffery I.B."/>
            <person name="Cooney J.C."/>
            <person name="Kagawa T.F."/>
            <person name="Liu W."/>
            <person name="Song Y."/>
            <person name="Salvetti E."/>
            <person name="Wrobel A."/>
            <person name="Rasinkangas P."/>
            <person name="Parkhill J."/>
            <person name="Rea M.C."/>
            <person name="O'Sullivan O."/>
            <person name="Ritari J."/>
            <person name="Douillard F.P."/>
            <person name="Paul Ross R."/>
            <person name="Yang R."/>
            <person name="Briner A.E."/>
            <person name="Felis G.E."/>
            <person name="de Vos W.M."/>
            <person name="Barrangou R."/>
            <person name="Klaenhammer T.R."/>
            <person name="Caufield P.W."/>
            <person name="Cui Y."/>
            <person name="Zhang H."/>
            <person name="O'Toole P.W."/>
        </authorList>
    </citation>
    <scope>NUCLEOTIDE SEQUENCE [LARGE SCALE GENOMIC DNA]</scope>
    <source>
        <strain evidence="14 15">DSM 16045</strain>
    </source>
</reference>
<comment type="similarity">
    <text evidence="3 12">Belongs to the PstS family.</text>
</comment>
<evidence type="ECO:0000256" key="11">
    <source>
        <dbReference type="ARBA" id="ARBA00023288"/>
    </source>
</evidence>
<dbReference type="Proteomes" id="UP000051739">
    <property type="component" value="Unassembled WGS sequence"/>
</dbReference>
<comment type="subcellular location">
    <subcellularLocation>
        <location evidence="2 12">Cell membrane</location>
        <topology evidence="2 12">Lipid-anchor</topology>
    </subcellularLocation>
</comment>
<dbReference type="EMBL" id="AZFN01000012">
    <property type="protein sequence ID" value="KRM02324.1"/>
    <property type="molecule type" value="Genomic_DNA"/>
</dbReference>
<evidence type="ECO:0000256" key="4">
    <source>
        <dbReference type="ARBA" id="ARBA00011529"/>
    </source>
</evidence>
<dbReference type="InterPro" id="IPR024370">
    <property type="entry name" value="PBP_domain"/>
</dbReference>
<dbReference type="PATRIC" id="fig|1423749.3.peg.295"/>
<dbReference type="GO" id="GO:0042301">
    <property type="term" value="F:phosphate ion binding"/>
    <property type="evidence" value="ECO:0007669"/>
    <property type="project" value="UniProtKB-UniRule"/>
</dbReference>
<name>A0A0R1VFB5_9LACO</name>
<dbReference type="AlphaFoldDB" id="A0A0R1VFB5"/>
<protein>
    <recommendedName>
        <fullName evidence="12">Phosphate-binding protein</fullName>
    </recommendedName>
</protein>
<feature type="domain" description="PBP" evidence="13">
    <location>
        <begin position="35"/>
        <end position="263"/>
    </location>
</feature>
<dbReference type="NCBIfam" id="TIGR02136">
    <property type="entry name" value="ptsS_2"/>
    <property type="match status" value="1"/>
</dbReference>
<proteinExistence type="inferred from homology"/>
<evidence type="ECO:0000256" key="2">
    <source>
        <dbReference type="ARBA" id="ARBA00004193"/>
    </source>
</evidence>
<comment type="subunit">
    <text evidence="4 12">The complex is composed of two ATP-binding proteins (PstB), two transmembrane proteins (PstC and PstA) and a solute-binding protein (PstS).</text>
</comment>
<dbReference type="Pfam" id="PF12849">
    <property type="entry name" value="PBP_like_2"/>
    <property type="match status" value="1"/>
</dbReference>
<evidence type="ECO:0000259" key="13">
    <source>
        <dbReference type="Pfam" id="PF12849"/>
    </source>
</evidence>
<keyword evidence="10 12" id="KW-0564">Palmitate</keyword>
<evidence type="ECO:0000256" key="7">
    <source>
        <dbReference type="ARBA" id="ARBA00022592"/>
    </source>
</evidence>
<evidence type="ECO:0000256" key="6">
    <source>
        <dbReference type="ARBA" id="ARBA00022475"/>
    </source>
</evidence>
<dbReference type="GO" id="GO:0006817">
    <property type="term" value="P:phosphate ion transport"/>
    <property type="evidence" value="ECO:0007669"/>
    <property type="project" value="UniProtKB-UniRule"/>
</dbReference>
<keyword evidence="7 12" id="KW-0592">Phosphate transport</keyword>
<comment type="function">
    <text evidence="12">Involved in the system for phosphate transport across the cytoplasmic membrane.</text>
</comment>
<evidence type="ECO:0000256" key="5">
    <source>
        <dbReference type="ARBA" id="ARBA00022448"/>
    </source>
</evidence>
<dbReference type="InterPro" id="IPR011862">
    <property type="entry name" value="Phos-bd"/>
</dbReference>
<sequence>MTGMHKRRWWLLALMIIILFVVGAYLAHQTNPKAKSAKITSVGSTALQPLIEAAVLGFQKQASTVNVVVQGGGSGTGLSQVASGAVEIGMSDVFAQQKSGIDASKLNDHIVAVTGIVPIVNPQLGVKNLSLTQLRAIFAGEITNWQKVGGPDEPITVINRASGSGTRMAFEQLVMQGSKTKQAQEQDSNGTVKQIVANVPGAISYVSVAYVNSQVKSLKVNGVSATYSNITQGRWPIWSYEHLYTTKHPSQATKAFIKYVQSPTVQNNLVKKSHYVSIHDMQVQQDANGKITKISEGHHD</sequence>
<keyword evidence="8" id="KW-0732">Signal</keyword>
<keyword evidence="9" id="KW-0472">Membrane</keyword>
<gene>
    <name evidence="14" type="ORF">FC60_GL000294</name>
</gene>
<organism evidence="14 15">
    <name type="scientific">Limosilactobacillus gastricus DSM 16045</name>
    <dbReference type="NCBI Taxonomy" id="1423749"/>
    <lineage>
        <taxon>Bacteria</taxon>
        <taxon>Bacillati</taxon>
        <taxon>Bacillota</taxon>
        <taxon>Bacilli</taxon>
        <taxon>Lactobacillales</taxon>
        <taxon>Lactobacillaceae</taxon>
        <taxon>Limosilactobacillus</taxon>
    </lineage>
</organism>
<dbReference type="CDD" id="cd13653">
    <property type="entry name" value="PBP2_phosphate_like_1"/>
    <property type="match status" value="1"/>
</dbReference>
<evidence type="ECO:0000256" key="1">
    <source>
        <dbReference type="ARBA" id="ARBA00002841"/>
    </source>
</evidence>
<comment type="caution">
    <text evidence="14">The sequence shown here is derived from an EMBL/GenBank/DDBJ whole genome shotgun (WGS) entry which is preliminary data.</text>
</comment>
<dbReference type="PANTHER" id="PTHR30570">
    <property type="entry name" value="PERIPLASMIC PHOSPHATE BINDING COMPONENT OF PHOSPHATE ABC TRANSPORTER"/>
    <property type="match status" value="1"/>
</dbReference>
<keyword evidence="15" id="KW-1185">Reference proteome</keyword>
<comment type="function">
    <text evidence="1">Part of the ABC transporter complex PstSACB involved in phosphate import.</text>
</comment>
<evidence type="ECO:0000256" key="9">
    <source>
        <dbReference type="ARBA" id="ARBA00023136"/>
    </source>
</evidence>
<evidence type="ECO:0000256" key="12">
    <source>
        <dbReference type="RuleBase" id="RU367119"/>
    </source>
</evidence>
<dbReference type="SUPFAM" id="SSF53850">
    <property type="entry name" value="Periplasmic binding protein-like II"/>
    <property type="match status" value="1"/>
</dbReference>
<accession>A0A0R1VFB5</accession>
<dbReference type="Gene3D" id="3.40.190.10">
    <property type="entry name" value="Periplasmic binding protein-like II"/>
    <property type="match status" value="2"/>
</dbReference>
<dbReference type="GO" id="GO:0005886">
    <property type="term" value="C:plasma membrane"/>
    <property type="evidence" value="ECO:0007669"/>
    <property type="project" value="UniProtKB-SubCell"/>
</dbReference>
<keyword evidence="6 12" id="KW-1003">Cell membrane</keyword>
<evidence type="ECO:0000313" key="15">
    <source>
        <dbReference type="Proteomes" id="UP000051739"/>
    </source>
</evidence>
<dbReference type="InterPro" id="IPR050811">
    <property type="entry name" value="Phosphate_ABC_transporter"/>
</dbReference>
<dbReference type="PANTHER" id="PTHR30570:SF4">
    <property type="entry name" value="PHOSPHATE-BINDING PROTEIN PSTS 1"/>
    <property type="match status" value="1"/>
</dbReference>
<evidence type="ECO:0000313" key="14">
    <source>
        <dbReference type="EMBL" id="KRM02324.1"/>
    </source>
</evidence>